<organism evidence="2 3">
    <name type="scientific">Acropora cervicornis</name>
    <name type="common">Staghorn coral</name>
    <dbReference type="NCBI Taxonomy" id="6130"/>
    <lineage>
        <taxon>Eukaryota</taxon>
        <taxon>Metazoa</taxon>
        <taxon>Cnidaria</taxon>
        <taxon>Anthozoa</taxon>
        <taxon>Hexacorallia</taxon>
        <taxon>Scleractinia</taxon>
        <taxon>Astrocoeniina</taxon>
        <taxon>Acroporidae</taxon>
        <taxon>Acropora</taxon>
    </lineage>
</organism>
<gene>
    <name evidence="2" type="ORF">P5673_031064</name>
</gene>
<feature type="compositionally biased region" description="Basic and acidic residues" evidence="1">
    <location>
        <begin position="1"/>
        <end position="11"/>
    </location>
</feature>
<dbReference type="EMBL" id="JARQWQ010000140">
    <property type="protein sequence ID" value="KAK2548712.1"/>
    <property type="molecule type" value="Genomic_DNA"/>
</dbReference>
<evidence type="ECO:0000313" key="3">
    <source>
        <dbReference type="Proteomes" id="UP001249851"/>
    </source>
</evidence>
<name>A0AAD9PTD8_ACRCE</name>
<proteinExistence type="predicted"/>
<accession>A0AAD9PTD8</accession>
<reference evidence="2" key="2">
    <citation type="journal article" date="2023" name="Science">
        <title>Genomic signatures of disease resistance in endangered staghorn corals.</title>
        <authorList>
            <person name="Vollmer S.V."/>
            <person name="Selwyn J.D."/>
            <person name="Despard B.A."/>
            <person name="Roesel C.L."/>
        </authorList>
    </citation>
    <scope>NUCLEOTIDE SEQUENCE</scope>
    <source>
        <strain evidence="2">K2</strain>
    </source>
</reference>
<dbReference type="AlphaFoldDB" id="A0AAD9PTD8"/>
<feature type="region of interest" description="Disordered" evidence="1">
    <location>
        <begin position="1"/>
        <end position="23"/>
    </location>
</feature>
<protein>
    <submittedName>
        <fullName evidence="2">Uncharacterized protein</fullName>
    </submittedName>
</protein>
<dbReference type="Proteomes" id="UP001249851">
    <property type="component" value="Unassembled WGS sequence"/>
</dbReference>
<evidence type="ECO:0000256" key="1">
    <source>
        <dbReference type="SAM" id="MobiDB-lite"/>
    </source>
</evidence>
<evidence type="ECO:0000313" key="2">
    <source>
        <dbReference type="EMBL" id="KAK2548712.1"/>
    </source>
</evidence>
<sequence length="87" mass="9659">MTWAKSKEVGPKARPKAGQGRGKLVSVDWLTKSSPGLPPGIKREPPSLYHRGHICLPKFNYGFLKGKGPMLKTKEKKNSFECVHDLS</sequence>
<comment type="caution">
    <text evidence="2">The sequence shown here is derived from an EMBL/GenBank/DDBJ whole genome shotgun (WGS) entry which is preliminary data.</text>
</comment>
<keyword evidence="3" id="KW-1185">Reference proteome</keyword>
<reference evidence="2" key="1">
    <citation type="journal article" date="2023" name="G3 (Bethesda)">
        <title>Whole genome assembly and annotation of the endangered Caribbean coral Acropora cervicornis.</title>
        <authorList>
            <person name="Selwyn J.D."/>
            <person name="Vollmer S.V."/>
        </authorList>
    </citation>
    <scope>NUCLEOTIDE SEQUENCE</scope>
    <source>
        <strain evidence="2">K2</strain>
    </source>
</reference>